<dbReference type="Proteomes" id="UP000658258">
    <property type="component" value="Unassembled WGS sequence"/>
</dbReference>
<proteinExistence type="predicted"/>
<dbReference type="PANTHER" id="PTHR30146">
    <property type="entry name" value="LACI-RELATED TRANSCRIPTIONAL REPRESSOR"/>
    <property type="match status" value="1"/>
</dbReference>
<dbReference type="RefSeq" id="WP_189631518.1">
    <property type="nucleotide sequence ID" value="NZ_BNAG01000005.1"/>
</dbReference>
<evidence type="ECO:0000256" key="3">
    <source>
        <dbReference type="ARBA" id="ARBA00023163"/>
    </source>
</evidence>
<feature type="domain" description="HTH lacI-type" evidence="4">
    <location>
        <begin position="6"/>
        <end position="60"/>
    </location>
</feature>
<reference evidence="6" key="1">
    <citation type="journal article" date="2019" name="Int. J. Syst. Evol. Microbiol.">
        <title>The Global Catalogue of Microorganisms (GCM) 10K type strain sequencing project: providing services to taxonomists for standard genome sequencing and annotation.</title>
        <authorList>
            <consortium name="The Broad Institute Genomics Platform"/>
            <consortium name="The Broad Institute Genome Sequencing Center for Infectious Disease"/>
            <person name="Wu L."/>
            <person name="Ma J."/>
        </authorList>
    </citation>
    <scope>NUCLEOTIDE SEQUENCE [LARGE SCALE GENOMIC DNA]</scope>
    <source>
        <strain evidence="6">CGMCC 1.15111</strain>
    </source>
</reference>
<evidence type="ECO:0000256" key="1">
    <source>
        <dbReference type="ARBA" id="ARBA00023015"/>
    </source>
</evidence>
<accession>A0ABQ3ICT7</accession>
<dbReference type="CDD" id="cd01392">
    <property type="entry name" value="HTH_LacI"/>
    <property type="match status" value="1"/>
</dbReference>
<keyword evidence="2" id="KW-0238">DNA-binding</keyword>
<dbReference type="Gene3D" id="1.10.260.40">
    <property type="entry name" value="lambda repressor-like DNA-binding domains"/>
    <property type="match status" value="1"/>
</dbReference>
<keyword evidence="6" id="KW-1185">Reference proteome</keyword>
<evidence type="ECO:0000259" key="4">
    <source>
        <dbReference type="PROSITE" id="PS50932"/>
    </source>
</evidence>
<keyword evidence="3" id="KW-0804">Transcription</keyword>
<dbReference type="EMBL" id="BNAG01000005">
    <property type="protein sequence ID" value="GHE74606.1"/>
    <property type="molecule type" value="Genomic_DNA"/>
</dbReference>
<dbReference type="InterPro" id="IPR000843">
    <property type="entry name" value="HTH_LacI"/>
</dbReference>
<gene>
    <name evidence="5" type="ORF">GCM10011340_34140</name>
</gene>
<dbReference type="Gene3D" id="3.40.50.2300">
    <property type="match status" value="2"/>
</dbReference>
<evidence type="ECO:0000313" key="6">
    <source>
        <dbReference type="Proteomes" id="UP000658258"/>
    </source>
</evidence>
<dbReference type="CDD" id="cd06267">
    <property type="entry name" value="PBP1_LacI_sugar_binding-like"/>
    <property type="match status" value="1"/>
</dbReference>
<keyword evidence="1" id="KW-0805">Transcription regulation</keyword>
<dbReference type="Pfam" id="PF00532">
    <property type="entry name" value="Peripla_BP_1"/>
    <property type="match status" value="1"/>
</dbReference>
<dbReference type="PANTHER" id="PTHR30146:SF109">
    <property type="entry name" value="HTH-TYPE TRANSCRIPTIONAL REGULATOR GALS"/>
    <property type="match status" value="1"/>
</dbReference>
<dbReference type="InterPro" id="IPR010982">
    <property type="entry name" value="Lambda_DNA-bd_dom_sf"/>
</dbReference>
<protein>
    <submittedName>
        <fullName evidence="5">LacI family transcriptional regulator</fullName>
    </submittedName>
</protein>
<dbReference type="SUPFAM" id="SSF53822">
    <property type="entry name" value="Periplasmic binding protein-like I"/>
    <property type="match status" value="1"/>
</dbReference>
<dbReference type="Pfam" id="PF00356">
    <property type="entry name" value="LacI"/>
    <property type="match status" value="1"/>
</dbReference>
<dbReference type="SMART" id="SM00354">
    <property type="entry name" value="HTH_LACI"/>
    <property type="match status" value="1"/>
</dbReference>
<comment type="caution">
    <text evidence="5">The sequence shown here is derived from an EMBL/GenBank/DDBJ whole genome shotgun (WGS) entry which is preliminary data.</text>
</comment>
<dbReference type="SUPFAM" id="SSF47413">
    <property type="entry name" value="lambda repressor-like DNA-binding domains"/>
    <property type="match status" value="1"/>
</dbReference>
<evidence type="ECO:0000256" key="2">
    <source>
        <dbReference type="ARBA" id="ARBA00023125"/>
    </source>
</evidence>
<organism evidence="5 6">
    <name type="scientific">Roseivirga thermotolerans</name>
    <dbReference type="NCBI Taxonomy" id="1758176"/>
    <lineage>
        <taxon>Bacteria</taxon>
        <taxon>Pseudomonadati</taxon>
        <taxon>Bacteroidota</taxon>
        <taxon>Cytophagia</taxon>
        <taxon>Cytophagales</taxon>
        <taxon>Roseivirgaceae</taxon>
        <taxon>Roseivirga</taxon>
    </lineage>
</organism>
<dbReference type="PROSITE" id="PS50932">
    <property type="entry name" value="HTH_LACI_2"/>
    <property type="match status" value="1"/>
</dbReference>
<dbReference type="InterPro" id="IPR001761">
    <property type="entry name" value="Peripla_BP/Lac1_sug-bd_dom"/>
</dbReference>
<dbReference type="InterPro" id="IPR028082">
    <property type="entry name" value="Peripla_BP_I"/>
</dbReference>
<name>A0ABQ3ICT7_9BACT</name>
<evidence type="ECO:0000313" key="5">
    <source>
        <dbReference type="EMBL" id="GHE74606.1"/>
    </source>
</evidence>
<sequence>MKKGQVTIKDIAKELNISCSTVSRALKDFPGISPSTKKAVTELANKYNYRPNSIALSLRNQRTNVIGVIIPETVHFFFSTVISGIEDEAMKEGYNVMICQSNENYEREADSIDALMSARVDGLLVSISRETSDLEHLKKVVSEGTPMVFFDRLVEGMNASSVIVDDYQGAYDAVEHLIEQGCRHIVHLSGPSNLIIGRKRKEGYISALEDYEIPINEDNIIECRNGTEQEAERAMTQLLASGKKIDGVFASNDMAALGALKAVKKANIRIPEEVAIVGFSNWQFSSLIHPTLSSVAQPGYEMGREAAKLIFQEINESSNGKSIIRILDTELIVRESSDRKTVKAAMP</sequence>